<proteinExistence type="predicted"/>
<feature type="region of interest" description="Disordered" evidence="1">
    <location>
        <begin position="1"/>
        <end position="21"/>
    </location>
</feature>
<evidence type="ECO:0000313" key="3">
    <source>
        <dbReference type="Proteomes" id="UP001153954"/>
    </source>
</evidence>
<comment type="caution">
    <text evidence="2">The sequence shown here is derived from an EMBL/GenBank/DDBJ whole genome shotgun (WGS) entry which is preliminary data.</text>
</comment>
<name>A0AAU9UB28_EUPED</name>
<keyword evidence="3" id="KW-1185">Reference proteome</keyword>
<reference evidence="2" key="1">
    <citation type="submission" date="2022-03" db="EMBL/GenBank/DDBJ databases">
        <authorList>
            <person name="Tunstrom K."/>
        </authorList>
    </citation>
    <scope>NUCLEOTIDE SEQUENCE</scope>
</reference>
<sequence>MSFGTSRGITGMPFNSPSIKTTPLSGARKLARHEASHAETCPGTFAHTLRGSRAAARCHIEKTRYASYAIRPNDMDPEVHKSRGEFSIHLPLQIKCTKNGHGSRDNNVRSALRSTCSQSCARDSEGTERRGDSTYYV</sequence>
<dbReference type="AlphaFoldDB" id="A0AAU9UB28"/>
<protein>
    <submittedName>
        <fullName evidence="2">Uncharacterized protein</fullName>
    </submittedName>
</protein>
<gene>
    <name evidence="2" type="ORF">EEDITHA_LOCUS10459</name>
</gene>
<evidence type="ECO:0000256" key="1">
    <source>
        <dbReference type="SAM" id="MobiDB-lite"/>
    </source>
</evidence>
<accession>A0AAU9UB28</accession>
<dbReference type="Proteomes" id="UP001153954">
    <property type="component" value="Unassembled WGS sequence"/>
</dbReference>
<dbReference type="EMBL" id="CAKOGL010000014">
    <property type="protein sequence ID" value="CAH2094950.1"/>
    <property type="molecule type" value="Genomic_DNA"/>
</dbReference>
<organism evidence="2 3">
    <name type="scientific">Euphydryas editha</name>
    <name type="common">Edith's checkerspot</name>
    <dbReference type="NCBI Taxonomy" id="104508"/>
    <lineage>
        <taxon>Eukaryota</taxon>
        <taxon>Metazoa</taxon>
        <taxon>Ecdysozoa</taxon>
        <taxon>Arthropoda</taxon>
        <taxon>Hexapoda</taxon>
        <taxon>Insecta</taxon>
        <taxon>Pterygota</taxon>
        <taxon>Neoptera</taxon>
        <taxon>Endopterygota</taxon>
        <taxon>Lepidoptera</taxon>
        <taxon>Glossata</taxon>
        <taxon>Ditrysia</taxon>
        <taxon>Papilionoidea</taxon>
        <taxon>Nymphalidae</taxon>
        <taxon>Nymphalinae</taxon>
        <taxon>Euphydryas</taxon>
    </lineage>
</organism>
<evidence type="ECO:0000313" key="2">
    <source>
        <dbReference type="EMBL" id="CAH2094950.1"/>
    </source>
</evidence>